<name>A0ABX3A461_9GAMM</name>
<comment type="caution">
    <text evidence="3">The sequence shown here is derived from an EMBL/GenBank/DDBJ whole genome shotgun (WGS) entry which is preliminary data.</text>
</comment>
<evidence type="ECO:0000256" key="1">
    <source>
        <dbReference type="SAM" id="Phobius"/>
    </source>
</evidence>
<feature type="domain" description="Type IV / VI secretion system DotU" evidence="2">
    <location>
        <begin position="37"/>
        <end position="213"/>
    </location>
</feature>
<keyword evidence="1" id="KW-0812">Transmembrane</keyword>
<accession>A0ABX3A461</accession>
<proteinExistence type="predicted"/>
<dbReference type="InterPro" id="IPR038522">
    <property type="entry name" value="T4/T6SS_DotU_sf"/>
</dbReference>
<evidence type="ECO:0000313" key="4">
    <source>
        <dbReference type="Proteomes" id="UP000094329"/>
    </source>
</evidence>
<evidence type="ECO:0000259" key="2">
    <source>
        <dbReference type="Pfam" id="PF09850"/>
    </source>
</evidence>
<reference evidence="3 4" key="1">
    <citation type="submission" date="2016-08" db="EMBL/GenBank/DDBJ databases">
        <title>Draft genome sequence of Candidatus Piscirickettsia litoralis, from seawater.</title>
        <authorList>
            <person name="Wan X."/>
            <person name="Lee A.J."/>
            <person name="Hou S."/>
            <person name="Donachie S.P."/>
        </authorList>
    </citation>
    <scope>NUCLEOTIDE SEQUENCE [LARGE SCALE GENOMIC DNA]</scope>
    <source>
        <strain evidence="3 4">Y2</strain>
    </source>
</reference>
<dbReference type="InterPro" id="IPR017732">
    <property type="entry name" value="T4/T6SS_DotU"/>
</dbReference>
<evidence type="ECO:0000313" key="3">
    <source>
        <dbReference type="EMBL" id="ODN42220.1"/>
    </source>
</evidence>
<protein>
    <recommendedName>
        <fullName evidence="2">Type IV / VI secretion system DotU domain-containing protein</fullName>
    </recommendedName>
</protein>
<dbReference type="Proteomes" id="UP000094329">
    <property type="component" value="Unassembled WGS sequence"/>
</dbReference>
<keyword evidence="1" id="KW-1133">Transmembrane helix</keyword>
<dbReference type="Gene3D" id="1.25.40.590">
    <property type="entry name" value="Type IV / VI secretion system, DotU"/>
    <property type="match status" value="1"/>
</dbReference>
<feature type="transmembrane region" description="Helical" evidence="1">
    <location>
        <begin position="197"/>
        <end position="218"/>
    </location>
</feature>
<dbReference type="Pfam" id="PF09850">
    <property type="entry name" value="DotU"/>
    <property type="match status" value="1"/>
</dbReference>
<keyword evidence="4" id="KW-1185">Reference proteome</keyword>
<sequence>MNFMMYWHPIADIIQKTEELKRSNKLGKEQYMDHLVSARHSIRKASKKLKESLDAKFNSRISYLIHFPVLAYCDEIVNSANQHKDVQWPLLQQEFYNTTNGGEDFFVALDDALQQAYTPAVYEVFFFLLKSGFKGQLIDNEAKRDDYIEQLEANLKGQDNYQEVSIKELIDLSSLKASEEIIAKMIKHNPLRHIKRYLFLYAGAIMLLIYLIYLSVLAL</sequence>
<dbReference type="EMBL" id="MDTU01000001">
    <property type="protein sequence ID" value="ODN42220.1"/>
    <property type="molecule type" value="Genomic_DNA"/>
</dbReference>
<keyword evidence="1" id="KW-0472">Membrane</keyword>
<organism evidence="3 4">
    <name type="scientific">Piscirickettsia litoralis</name>
    <dbReference type="NCBI Taxonomy" id="1891921"/>
    <lineage>
        <taxon>Bacteria</taxon>
        <taxon>Pseudomonadati</taxon>
        <taxon>Pseudomonadota</taxon>
        <taxon>Gammaproteobacteria</taxon>
        <taxon>Thiotrichales</taxon>
        <taxon>Piscirickettsiaceae</taxon>
        <taxon>Piscirickettsia</taxon>
    </lineage>
</organism>
<gene>
    <name evidence="3" type="ORF">BGC07_03805</name>
</gene>